<dbReference type="GO" id="GO:0006508">
    <property type="term" value="P:proteolysis"/>
    <property type="evidence" value="ECO:0007669"/>
    <property type="project" value="UniProtKB-KW"/>
</dbReference>
<evidence type="ECO:0000256" key="3">
    <source>
        <dbReference type="ARBA" id="ARBA00022729"/>
    </source>
</evidence>
<evidence type="ECO:0000256" key="6">
    <source>
        <dbReference type="SAM" id="SignalP"/>
    </source>
</evidence>
<keyword evidence="5" id="KW-0325">Glycoprotein</keyword>
<dbReference type="Proteomes" id="UP000199759">
    <property type="component" value="Unassembled WGS sequence"/>
</dbReference>
<dbReference type="AlphaFoldDB" id="A0A1G9MTH3"/>
<keyword evidence="4" id="KW-0378">Hydrolase</keyword>
<dbReference type="EMBL" id="FNHG01000002">
    <property type="protein sequence ID" value="SDL77606.1"/>
    <property type="molecule type" value="Genomic_DNA"/>
</dbReference>
<reference evidence="7 8" key="1">
    <citation type="submission" date="2016-10" db="EMBL/GenBank/DDBJ databases">
        <authorList>
            <person name="de Groot N.N."/>
        </authorList>
    </citation>
    <scope>NUCLEOTIDE SEQUENCE [LARGE SCALE GENOMIC DNA]</scope>
    <source>
        <strain evidence="7 8">DSM 16077</strain>
    </source>
</reference>
<dbReference type="PANTHER" id="PTHR11802">
    <property type="entry name" value="SERINE PROTEASE FAMILY S10 SERINE CARBOXYPEPTIDASE"/>
    <property type="match status" value="1"/>
</dbReference>
<keyword evidence="3 6" id="KW-0732">Signal</keyword>
<proteinExistence type="predicted"/>
<protein>
    <submittedName>
        <fullName evidence="7">Carboxypeptidase C (Cathepsin A)</fullName>
    </submittedName>
</protein>
<keyword evidence="8" id="KW-1185">Reference proteome</keyword>
<dbReference type="InterPro" id="IPR029058">
    <property type="entry name" value="AB_hydrolase_fold"/>
</dbReference>
<dbReference type="Gene3D" id="3.40.50.1820">
    <property type="entry name" value="alpha/beta hydrolase"/>
    <property type="match status" value="1"/>
</dbReference>
<name>A0A1G9MTH3_9PROT</name>
<evidence type="ECO:0000313" key="7">
    <source>
        <dbReference type="EMBL" id="SDL77606.1"/>
    </source>
</evidence>
<feature type="signal peptide" evidence="6">
    <location>
        <begin position="1"/>
        <end position="20"/>
    </location>
</feature>
<evidence type="ECO:0000256" key="5">
    <source>
        <dbReference type="ARBA" id="ARBA00023180"/>
    </source>
</evidence>
<dbReference type="PANTHER" id="PTHR11802:SF3">
    <property type="entry name" value="RETINOID-INDUCIBLE SERINE CARBOXYPEPTIDASE"/>
    <property type="match status" value="1"/>
</dbReference>
<accession>A0A1G9MTH3</accession>
<keyword evidence="2" id="KW-0645">Protease</keyword>
<dbReference type="SUPFAM" id="SSF53474">
    <property type="entry name" value="alpha/beta-Hydrolases"/>
    <property type="match status" value="1"/>
</dbReference>
<dbReference type="RefSeq" id="WP_091766161.1">
    <property type="nucleotide sequence ID" value="NZ_FNHG01000002.1"/>
</dbReference>
<dbReference type="Pfam" id="PF00450">
    <property type="entry name" value="Peptidase_S10"/>
    <property type="match status" value="1"/>
</dbReference>
<evidence type="ECO:0000256" key="2">
    <source>
        <dbReference type="ARBA" id="ARBA00022670"/>
    </source>
</evidence>
<evidence type="ECO:0000313" key="8">
    <source>
        <dbReference type="Proteomes" id="UP000199759"/>
    </source>
</evidence>
<sequence length="493" mass="54047">MIRTLVATLSLAMISVGAIAEEAAPIPGPRSYETRGQVTVNGQRVRYTATAGETYLRDSDGNPTASIFATTYIADGTSDPRTRPVAFVFNGGPGSASLWLHLGVFGPQHLVLPDAGDDGAAPYDIVENTRSILDVADLVFIDPVGTGWSRPLGEHEGSEFWGVNEDAASLDQFIRIWLSEHQRWNSPKYLLGESYGTTRVGALLNQLEGGYTDVAINGVVLISTVLDFRYNDTSDGNDVGYVALMPGYAAAAWHHNRIDRSAWNNDIETFLADARTFAIEDYMPALMYGVSLSAEAQAQIASELAQFIGLPAIYLQRANLRVSLSRFQRELLRDQGLSVGRFDARYTGVEIDGVGERPDADPSFYGIDGGYTAAMQDYFGRTLGVDLTQPYATLGDVGDWNWDTGRMGNNSYINTGPWIARAMRQNSDLQVLVAQGYYDLATPFMGAELMFNQPGFVQDRVHMRYYDGGHMVYLNDASLTALADDVRELITSR</sequence>
<dbReference type="GO" id="GO:0004185">
    <property type="term" value="F:serine-type carboxypeptidase activity"/>
    <property type="evidence" value="ECO:0007669"/>
    <property type="project" value="InterPro"/>
</dbReference>
<feature type="chain" id="PRO_5011444216" evidence="6">
    <location>
        <begin position="21"/>
        <end position="493"/>
    </location>
</feature>
<keyword evidence="1 7" id="KW-0121">Carboxypeptidase</keyword>
<evidence type="ECO:0000256" key="1">
    <source>
        <dbReference type="ARBA" id="ARBA00022645"/>
    </source>
</evidence>
<evidence type="ECO:0000256" key="4">
    <source>
        <dbReference type="ARBA" id="ARBA00022801"/>
    </source>
</evidence>
<dbReference type="STRING" id="144026.SAMN04488568_102105"/>
<dbReference type="OrthoDB" id="9770107at2"/>
<dbReference type="InterPro" id="IPR001563">
    <property type="entry name" value="Peptidase_S10"/>
</dbReference>
<gene>
    <name evidence="7" type="ORF">SAMN04488568_102105</name>
</gene>
<organism evidence="7 8">
    <name type="scientific">Maricaulis salignorans</name>
    <dbReference type="NCBI Taxonomy" id="144026"/>
    <lineage>
        <taxon>Bacteria</taxon>
        <taxon>Pseudomonadati</taxon>
        <taxon>Pseudomonadota</taxon>
        <taxon>Alphaproteobacteria</taxon>
        <taxon>Maricaulales</taxon>
        <taxon>Maricaulaceae</taxon>
        <taxon>Maricaulis</taxon>
    </lineage>
</organism>